<dbReference type="EMBL" id="MLJW01000172">
    <property type="protein sequence ID" value="OIQ95144.1"/>
    <property type="molecule type" value="Genomic_DNA"/>
</dbReference>
<organism evidence="1">
    <name type="scientific">mine drainage metagenome</name>
    <dbReference type="NCBI Taxonomy" id="410659"/>
    <lineage>
        <taxon>unclassified sequences</taxon>
        <taxon>metagenomes</taxon>
        <taxon>ecological metagenomes</taxon>
    </lineage>
</organism>
<protein>
    <submittedName>
        <fullName evidence="1">Uncharacterized protein</fullName>
    </submittedName>
</protein>
<dbReference type="AlphaFoldDB" id="A0A1J5RGA3"/>
<reference evidence="1" key="1">
    <citation type="submission" date="2016-10" db="EMBL/GenBank/DDBJ databases">
        <title>Sequence of Gallionella enrichment culture.</title>
        <authorList>
            <person name="Poehlein A."/>
            <person name="Muehling M."/>
            <person name="Daniel R."/>
        </authorList>
    </citation>
    <scope>NUCLEOTIDE SEQUENCE</scope>
</reference>
<gene>
    <name evidence="1" type="ORF">GALL_228410</name>
</gene>
<name>A0A1J5RGA3_9ZZZZ</name>
<accession>A0A1J5RGA3</accession>
<comment type="caution">
    <text evidence="1">The sequence shown here is derived from an EMBL/GenBank/DDBJ whole genome shotgun (WGS) entry which is preliminary data.</text>
</comment>
<sequence>MTIELISKFVENTTIPATKSVKVDFKKRNSINGIIIQDKDYDDLKSKNFWRIVPVSLMEEWNKSKNVNLAKIYSGGEFTKLSLVSNKES</sequence>
<proteinExistence type="predicted"/>
<evidence type="ECO:0000313" key="1">
    <source>
        <dbReference type="EMBL" id="OIQ95144.1"/>
    </source>
</evidence>